<feature type="domain" description="Pyridoxamine 5'-phosphate oxidase N-terminal" evidence="2">
    <location>
        <begin position="7"/>
        <end position="130"/>
    </location>
</feature>
<dbReference type="RefSeq" id="WP_345022762.1">
    <property type="nucleotide sequence ID" value="NZ_BAABDO010000058.1"/>
</dbReference>
<protein>
    <submittedName>
        <fullName evidence="3">PPOX class F420-dependent oxidoreductase</fullName>
    </submittedName>
</protein>
<dbReference type="InterPro" id="IPR052019">
    <property type="entry name" value="F420H2_bilvrd_red/Heme_oxyg"/>
</dbReference>
<organism evidence="3 4">
    <name type="scientific">Actinomadura keratinilytica</name>
    <dbReference type="NCBI Taxonomy" id="547461"/>
    <lineage>
        <taxon>Bacteria</taxon>
        <taxon>Bacillati</taxon>
        <taxon>Actinomycetota</taxon>
        <taxon>Actinomycetes</taxon>
        <taxon>Streptosporangiales</taxon>
        <taxon>Thermomonosporaceae</taxon>
        <taxon>Actinomadura</taxon>
    </lineage>
</organism>
<dbReference type="InterPro" id="IPR011576">
    <property type="entry name" value="Pyridox_Oxase_N"/>
</dbReference>
<dbReference type="Pfam" id="PF01243">
    <property type="entry name" value="PNPOx_N"/>
    <property type="match status" value="1"/>
</dbReference>
<evidence type="ECO:0000313" key="3">
    <source>
        <dbReference type="EMBL" id="GAA4145768.1"/>
    </source>
</evidence>
<evidence type="ECO:0000256" key="1">
    <source>
        <dbReference type="ARBA" id="ARBA00023002"/>
    </source>
</evidence>
<evidence type="ECO:0000259" key="2">
    <source>
        <dbReference type="Pfam" id="PF01243"/>
    </source>
</evidence>
<dbReference type="PANTHER" id="PTHR35176:SF6">
    <property type="entry name" value="HEME OXYGENASE HI_0854-RELATED"/>
    <property type="match status" value="1"/>
</dbReference>
<accession>A0ABP7Z1Z4</accession>
<keyword evidence="4" id="KW-1185">Reference proteome</keyword>
<dbReference type="SUPFAM" id="SSF50475">
    <property type="entry name" value="FMN-binding split barrel"/>
    <property type="match status" value="1"/>
</dbReference>
<dbReference type="EMBL" id="BAABDO010000058">
    <property type="protein sequence ID" value="GAA4145768.1"/>
    <property type="molecule type" value="Genomic_DNA"/>
</dbReference>
<sequence>MSKPPLPESAVAMLKKPNPAVITTLRPDGQPVSTATWYLWEDDGRVLVNMDEGRKRLQHLRNDPRVSLTVLDASDWYTHVTVVGRVVDIGEDEGLAGIDRLSRHYLGQPYSVRDRARFNAWIEIDRWHGWGAHRDSDQVSG</sequence>
<dbReference type="InterPro" id="IPR019920">
    <property type="entry name" value="F420-binding_dom_put"/>
</dbReference>
<keyword evidence="1" id="KW-0560">Oxidoreductase</keyword>
<dbReference type="PANTHER" id="PTHR35176">
    <property type="entry name" value="HEME OXYGENASE HI_0854-RELATED"/>
    <property type="match status" value="1"/>
</dbReference>
<proteinExistence type="predicted"/>
<reference evidence="4" key="1">
    <citation type="journal article" date="2019" name="Int. J. Syst. Evol. Microbiol.">
        <title>The Global Catalogue of Microorganisms (GCM) 10K type strain sequencing project: providing services to taxonomists for standard genome sequencing and annotation.</title>
        <authorList>
            <consortium name="The Broad Institute Genomics Platform"/>
            <consortium name="The Broad Institute Genome Sequencing Center for Infectious Disease"/>
            <person name="Wu L."/>
            <person name="Ma J."/>
        </authorList>
    </citation>
    <scope>NUCLEOTIDE SEQUENCE [LARGE SCALE GENOMIC DNA]</scope>
    <source>
        <strain evidence="4">JCM 17316</strain>
    </source>
</reference>
<comment type="caution">
    <text evidence="3">The sequence shown here is derived from an EMBL/GenBank/DDBJ whole genome shotgun (WGS) entry which is preliminary data.</text>
</comment>
<name>A0ABP7Z1Z4_9ACTN</name>
<dbReference type="InterPro" id="IPR012349">
    <property type="entry name" value="Split_barrel_FMN-bd"/>
</dbReference>
<dbReference type="NCBIfam" id="TIGR03618">
    <property type="entry name" value="Rv1155_F420"/>
    <property type="match status" value="1"/>
</dbReference>
<gene>
    <name evidence="3" type="ORF">GCM10022416_37760</name>
</gene>
<dbReference type="Proteomes" id="UP001500266">
    <property type="component" value="Unassembled WGS sequence"/>
</dbReference>
<dbReference type="Gene3D" id="2.30.110.10">
    <property type="entry name" value="Electron Transport, Fmn-binding Protein, Chain A"/>
    <property type="match status" value="1"/>
</dbReference>
<evidence type="ECO:0000313" key="4">
    <source>
        <dbReference type="Proteomes" id="UP001500266"/>
    </source>
</evidence>